<dbReference type="AlphaFoldDB" id="X1LJ93"/>
<dbReference type="Gene3D" id="3.40.50.2300">
    <property type="match status" value="2"/>
</dbReference>
<protein>
    <recommendedName>
        <fullName evidence="1">Periplasmic binding protein domain-containing protein</fullName>
    </recommendedName>
</protein>
<organism evidence="2">
    <name type="scientific">marine sediment metagenome</name>
    <dbReference type="NCBI Taxonomy" id="412755"/>
    <lineage>
        <taxon>unclassified sequences</taxon>
        <taxon>metagenomes</taxon>
        <taxon>ecological metagenomes</taxon>
    </lineage>
</organism>
<evidence type="ECO:0000313" key="2">
    <source>
        <dbReference type="EMBL" id="GAI05911.1"/>
    </source>
</evidence>
<dbReference type="Pfam" id="PF13407">
    <property type="entry name" value="Peripla_BP_4"/>
    <property type="match status" value="1"/>
</dbReference>
<feature type="non-terminal residue" evidence="2">
    <location>
        <position position="1"/>
    </location>
</feature>
<reference evidence="2" key="1">
    <citation type="journal article" date="2014" name="Front. Microbiol.">
        <title>High frequency of phylogenetically diverse reductive dehalogenase-homologous genes in deep subseafloor sedimentary metagenomes.</title>
        <authorList>
            <person name="Kawai M."/>
            <person name="Futagami T."/>
            <person name="Toyoda A."/>
            <person name="Takaki Y."/>
            <person name="Nishi S."/>
            <person name="Hori S."/>
            <person name="Arai W."/>
            <person name="Tsubouchi T."/>
            <person name="Morono Y."/>
            <person name="Uchiyama I."/>
            <person name="Ito T."/>
            <person name="Fujiyama A."/>
            <person name="Inagaki F."/>
            <person name="Takami H."/>
        </authorList>
    </citation>
    <scope>NUCLEOTIDE SEQUENCE</scope>
    <source>
        <strain evidence="2">Expedition CK06-06</strain>
    </source>
</reference>
<feature type="domain" description="Periplasmic binding protein" evidence="1">
    <location>
        <begin position="2"/>
        <end position="88"/>
    </location>
</feature>
<dbReference type="InterPro" id="IPR025997">
    <property type="entry name" value="SBP_2_dom"/>
</dbReference>
<dbReference type="EMBL" id="BARV01008618">
    <property type="protein sequence ID" value="GAI05911.1"/>
    <property type="molecule type" value="Genomic_DNA"/>
</dbReference>
<accession>X1LJ93</accession>
<comment type="caution">
    <text evidence="2">The sequence shown here is derived from an EMBL/GenBank/DDBJ whole genome shotgun (WGS) entry which is preliminary data.</text>
</comment>
<evidence type="ECO:0000259" key="1">
    <source>
        <dbReference type="Pfam" id="PF13407"/>
    </source>
</evidence>
<dbReference type="InterPro" id="IPR028082">
    <property type="entry name" value="Peripla_BP_I"/>
</dbReference>
<name>X1LJ93_9ZZZZ</name>
<dbReference type="SUPFAM" id="SSF53822">
    <property type="entry name" value="Periplasmic binding protein-like I"/>
    <property type="match status" value="1"/>
</dbReference>
<proteinExistence type="predicted"/>
<sequence>AKGQVVMQNLLATYRDLDGVWVQDGMAEGALLAVLAAGRTDVKIIGEARVGYLKLWKEKGIDTIGVANPPGCMTSALQVAVQMLRGKELKDNVLEGPYGNTIYVPIPAVVTNENFDEVFSEYKDYPDYYSVDGSITAEEAARYFK</sequence>
<gene>
    <name evidence="2" type="ORF">S06H3_17266</name>
</gene>